<protein>
    <submittedName>
        <fullName evidence="2">Stage III sporulation protein AB</fullName>
    </submittedName>
</protein>
<feature type="transmembrane region" description="Helical" evidence="1">
    <location>
        <begin position="6"/>
        <end position="23"/>
    </location>
</feature>
<keyword evidence="1" id="KW-0472">Membrane</keyword>
<name>A0A8X8I706_CALTT</name>
<keyword evidence="1" id="KW-0812">Transmembrane</keyword>
<accession>A0A8X8I706</accession>
<dbReference type="RefSeq" id="WP_222822512.1">
    <property type="nucleotide sequence ID" value="NZ_CP082237.1"/>
</dbReference>
<dbReference type="InterPro" id="IPR014198">
    <property type="entry name" value="Spore_III_AB"/>
</dbReference>
<dbReference type="EMBL" id="CP082237">
    <property type="protein sequence ID" value="QZT32644.1"/>
    <property type="molecule type" value="Genomic_DNA"/>
</dbReference>
<dbReference type="Pfam" id="PF09548">
    <property type="entry name" value="Spore_III_AB"/>
    <property type="match status" value="1"/>
</dbReference>
<proteinExistence type="predicted"/>
<keyword evidence="1" id="KW-1133">Transmembrane helix</keyword>
<dbReference type="KEGG" id="cthu:HUR95_09570"/>
<evidence type="ECO:0000256" key="1">
    <source>
        <dbReference type="SAM" id="Phobius"/>
    </source>
</evidence>
<dbReference type="AlphaFoldDB" id="A0A8X8I706"/>
<dbReference type="NCBIfam" id="TIGR02833">
    <property type="entry name" value="spore_III_AB"/>
    <property type="match status" value="1"/>
</dbReference>
<sequence length="172" mass="19777">MLKLLGAILIISATTLTGFYLAFRLTERSKQLRELQMCLQLLETEIYYGSTPLTIAFKRLGQQEEGVIPALFERCAYYLEHLDGATTYVCWQRALADVENRLALKNVEKEWLYHFGKVVGGSDWEDQHKHLRLMLAQFGKAEKEAEAEQHKHEKMYKTLGVLSGVLIVILML</sequence>
<dbReference type="Proteomes" id="UP000825179">
    <property type="component" value="Chromosome"/>
</dbReference>
<gene>
    <name evidence="2" type="primary">spoIIIAB</name>
    <name evidence="2" type="ORF">HUR95_09570</name>
</gene>
<dbReference type="PIRSF" id="PIRSF021435">
    <property type="entry name" value="SpoIIIAB"/>
    <property type="match status" value="1"/>
</dbReference>
<keyword evidence="3" id="KW-1185">Reference proteome</keyword>
<evidence type="ECO:0000313" key="3">
    <source>
        <dbReference type="Proteomes" id="UP000825179"/>
    </source>
</evidence>
<evidence type="ECO:0000313" key="2">
    <source>
        <dbReference type="EMBL" id="QZT32644.1"/>
    </source>
</evidence>
<reference evidence="2 3" key="1">
    <citation type="journal article" date="2020" name="Extremophiles">
        <title>Genomic analysis of Caldalkalibacillus thermarum TA2.A1 reveals aerobic alkaliphilic metabolism and evolutionary hallmarks linking alkaliphilic bacteria and plant life.</title>
        <authorList>
            <person name="de Jong S.I."/>
            <person name="van den Broek M.A."/>
            <person name="Merkel A.Y."/>
            <person name="de la Torre Cortes P."/>
            <person name="Kalamorz F."/>
            <person name="Cook G.M."/>
            <person name="van Loosdrecht M.C.M."/>
            <person name="McMillan D.G.G."/>
        </authorList>
    </citation>
    <scope>NUCLEOTIDE SEQUENCE [LARGE SCALE GENOMIC DNA]</scope>
    <source>
        <strain evidence="2 3">TA2.A1</strain>
    </source>
</reference>
<organism evidence="2 3">
    <name type="scientific">Caldalkalibacillus thermarum (strain TA2.A1)</name>
    <dbReference type="NCBI Taxonomy" id="986075"/>
    <lineage>
        <taxon>Bacteria</taxon>
        <taxon>Bacillati</taxon>
        <taxon>Bacillota</taxon>
        <taxon>Bacilli</taxon>
        <taxon>Bacillales</taxon>
        <taxon>Bacillaceae</taxon>
        <taxon>Caldalkalibacillus</taxon>
    </lineage>
</organism>